<comment type="similarity">
    <text evidence="1">Belongs to the PPC synthetase family.</text>
</comment>
<reference evidence="3 4" key="1">
    <citation type="submission" date="2024-06" db="EMBL/GenBank/DDBJ databases">
        <authorList>
            <person name="Kraege A."/>
            <person name="Thomma B."/>
        </authorList>
    </citation>
    <scope>NUCLEOTIDE SEQUENCE [LARGE SCALE GENOMIC DNA]</scope>
</reference>
<gene>
    <name evidence="3" type="primary">g12885</name>
    <name evidence="3" type="ORF">VP750_LOCUS11444</name>
</gene>
<organism evidence="3 4">
    <name type="scientific">Coccomyxa viridis</name>
    <dbReference type="NCBI Taxonomy" id="1274662"/>
    <lineage>
        <taxon>Eukaryota</taxon>
        <taxon>Viridiplantae</taxon>
        <taxon>Chlorophyta</taxon>
        <taxon>core chlorophytes</taxon>
        <taxon>Trebouxiophyceae</taxon>
        <taxon>Trebouxiophyceae incertae sedis</taxon>
        <taxon>Coccomyxaceae</taxon>
        <taxon>Coccomyxa</taxon>
    </lineage>
</organism>
<sequence length="320" mass="35553">MSTDDVERFFRDCPADDSAASRVQTFLKRQHDSTGNLTRPVVCVTSGGTTVPLERHCVRFIDNFSGGTRGALSAENFLQAGYAVIFLHRRHSIQPFTKGLPSGQILDFLTSVLEPDEGPQQGVHVTESASELVSSCVQRAQEAAASGTLLRLPFETLFEYLKSLRAIAETLRPLGRHAVFYLAAAVSDFYIPWPQMVEHKIQSAEFGEGFHLELQKVPKMLGVLRRAWAPEAFIVSFKLETDEGLLITKATNSISKYGVHAVVANILETRKEVVHVVRPADTDNGGRTEIDRIARGQEQFIEKPLVDDVVRLHHRYLTAA</sequence>
<dbReference type="EMBL" id="CAXHTA020000021">
    <property type="protein sequence ID" value="CAL5229538.1"/>
    <property type="molecule type" value="Genomic_DNA"/>
</dbReference>
<evidence type="ECO:0000256" key="1">
    <source>
        <dbReference type="ARBA" id="ARBA00005703"/>
    </source>
</evidence>
<evidence type="ECO:0000313" key="4">
    <source>
        <dbReference type="Proteomes" id="UP001497392"/>
    </source>
</evidence>
<dbReference type="Gene3D" id="3.40.50.10300">
    <property type="entry name" value="CoaB-like"/>
    <property type="match status" value="1"/>
</dbReference>
<dbReference type="PANTHER" id="PTHR12290">
    <property type="entry name" value="CORNICHON-RELATED"/>
    <property type="match status" value="1"/>
</dbReference>
<accession>A0ABP1GH08</accession>
<evidence type="ECO:0000313" key="3">
    <source>
        <dbReference type="EMBL" id="CAL5229538.1"/>
    </source>
</evidence>
<name>A0ABP1GH08_9CHLO</name>
<evidence type="ECO:0000259" key="2">
    <source>
        <dbReference type="Pfam" id="PF04127"/>
    </source>
</evidence>
<dbReference type="InterPro" id="IPR035929">
    <property type="entry name" value="CoaB-like_sf"/>
</dbReference>
<proteinExistence type="inferred from homology"/>
<dbReference type="SUPFAM" id="SSF102645">
    <property type="entry name" value="CoaB-like"/>
    <property type="match status" value="1"/>
</dbReference>
<comment type="caution">
    <text evidence="3">The sequence shown here is derived from an EMBL/GenBank/DDBJ whole genome shotgun (WGS) entry which is preliminary data.</text>
</comment>
<protein>
    <submittedName>
        <fullName evidence="3">G12885 protein</fullName>
    </submittedName>
</protein>
<feature type="domain" description="DNA/pantothenate metabolism flavoprotein C-terminal" evidence="2">
    <location>
        <begin position="173"/>
        <end position="272"/>
    </location>
</feature>
<keyword evidence="4" id="KW-1185">Reference proteome</keyword>
<dbReference type="Pfam" id="PF04127">
    <property type="entry name" value="DFP"/>
    <property type="match status" value="1"/>
</dbReference>
<dbReference type="InterPro" id="IPR007085">
    <property type="entry name" value="DNA/pantothenate-metab_flavo_C"/>
</dbReference>
<dbReference type="Proteomes" id="UP001497392">
    <property type="component" value="Unassembled WGS sequence"/>
</dbReference>